<dbReference type="Proteomes" id="UP000050761">
    <property type="component" value="Unassembled WGS sequence"/>
</dbReference>
<dbReference type="WBParaSite" id="HPBE_0001260401-mRNA-1">
    <property type="protein sequence ID" value="HPBE_0001260401-mRNA-1"/>
    <property type="gene ID" value="HPBE_0001260401"/>
</dbReference>
<protein>
    <submittedName>
        <fullName evidence="3">Protein singed wings 2</fullName>
    </submittedName>
</protein>
<sequence>MIRAQFLKLEGCELTDRDIFNVPEINCKVKYLCLRDNKFTKPWQLIEIRFPLVEHLDMKRNNRISVELNGNSYERNKLEHCTGIDVDEWDYGWDFITVEGQSKRKHCNKYVNGVKLEQIMGTQDAAPTTRAGEEGCTSVRENQMEPVDCAQISFLAWPLSCWILVVTLRSHKQEVDISILPRLATALKHLWFKLSAWPSSFKLHVLLDQAIGEDLQRYGIPNHWSSAGFESNHRRMQLGIALSTTQYEG</sequence>
<dbReference type="EMBL" id="UZAH01027567">
    <property type="protein sequence ID" value="VDO92898.1"/>
    <property type="molecule type" value="Genomic_DNA"/>
</dbReference>
<name>A0A3P8CXV6_HELPZ</name>
<accession>A0A3P8CXV6</accession>
<evidence type="ECO:0000313" key="1">
    <source>
        <dbReference type="EMBL" id="VDO92898.1"/>
    </source>
</evidence>
<dbReference type="AlphaFoldDB" id="A0A3P8CXV6"/>
<dbReference type="OrthoDB" id="5903115at2759"/>
<gene>
    <name evidence="1" type="ORF">HPBE_LOCUS12605</name>
</gene>
<proteinExistence type="predicted"/>
<evidence type="ECO:0000313" key="3">
    <source>
        <dbReference type="WBParaSite" id="HPBE_0001260401-mRNA-1"/>
    </source>
</evidence>
<reference evidence="1 2" key="1">
    <citation type="submission" date="2018-11" db="EMBL/GenBank/DDBJ databases">
        <authorList>
            <consortium name="Pathogen Informatics"/>
        </authorList>
    </citation>
    <scope>NUCLEOTIDE SEQUENCE [LARGE SCALE GENOMIC DNA]</scope>
</reference>
<organism evidence="1">
    <name type="scientific">Heligmosomoides polygyrus</name>
    <name type="common">Parasitic roundworm</name>
    <dbReference type="NCBI Taxonomy" id="6339"/>
    <lineage>
        <taxon>Eukaryota</taxon>
        <taxon>Metazoa</taxon>
        <taxon>Ecdysozoa</taxon>
        <taxon>Nematoda</taxon>
        <taxon>Chromadorea</taxon>
        <taxon>Rhabditida</taxon>
        <taxon>Rhabditina</taxon>
        <taxon>Rhabditomorpha</taxon>
        <taxon>Strongyloidea</taxon>
        <taxon>Heligmosomidae</taxon>
        <taxon>Heligmosomoides</taxon>
    </lineage>
</organism>
<keyword evidence="2" id="KW-1185">Reference proteome</keyword>
<evidence type="ECO:0000313" key="2">
    <source>
        <dbReference type="Proteomes" id="UP000050761"/>
    </source>
</evidence>
<reference evidence="3" key="2">
    <citation type="submission" date="2019-09" db="UniProtKB">
        <authorList>
            <consortium name="WormBaseParasite"/>
        </authorList>
    </citation>
    <scope>IDENTIFICATION</scope>
</reference>